<comment type="similarity">
    <text evidence="1">Belongs to the universal stress protein A family.</text>
</comment>
<accession>A0ABU9Y3B9</accession>
<feature type="domain" description="UspA" evidence="2">
    <location>
        <begin position="11"/>
        <end position="150"/>
    </location>
</feature>
<dbReference type="PANTHER" id="PTHR46268">
    <property type="entry name" value="STRESS RESPONSE PROTEIN NHAX"/>
    <property type="match status" value="1"/>
</dbReference>
<dbReference type="RefSeq" id="WP_343889017.1">
    <property type="nucleotide sequence ID" value="NZ_BAAAEH010000016.1"/>
</dbReference>
<comment type="caution">
    <text evidence="3">The sequence shown here is derived from an EMBL/GenBank/DDBJ whole genome shotgun (WGS) entry which is preliminary data.</text>
</comment>
<dbReference type="PANTHER" id="PTHR46268:SF27">
    <property type="entry name" value="UNIVERSAL STRESS PROTEIN RV2623"/>
    <property type="match status" value="1"/>
</dbReference>
<dbReference type="InterPro" id="IPR006016">
    <property type="entry name" value="UspA"/>
</dbReference>
<dbReference type="Proteomes" id="UP001419910">
    <property type="component" value="Unassembled WGS sequence"/>
</dbReference>
<reference evidence="3 4" key="1">
    <citation type="submission" date="2024-05" db="EMBL/GenBank/DDBJ databases">
        <authorList>
            <person name="Liu Q."/>
            <person name="Xin Y.-H."/>
        </authorList>
    </citation>
    <scope>NUCLEOTIDE SEQUENCE [LARGE SCALE GENOMIC DNA]</scope>
    <source>
        <strain evidence="3 4">CGMCC 1.10181</strain>
    </source>
</reference>
<gene>
    <name evidence="3" type="ORF">ABC974_11755</name>
</gene>
<dbReference type="CDD" id="cd00293">
    <property type="entry name" value="USP-like"/>
    <property type="match status" value="1"/>
</dbReference>
<sequence>MEGRKATVLRDLLVHVDGSRAGRRRVRFASALAAHSGARLSGLHVTPQAEAPPVYKPSVVAAAERRISTRLARDAEAAEMIFREEVMQAMPDSLWIGTTGDVVRGVCAQARYADLVVLGQYEAQGSPERHPLPVAHAVVSRCGRPVLVVPAETMFCGLTKVAIAWDGSREAVRAVHDALPLLSLARSVDIVTVTNPAVGPDETDAERLSQHLAHHGINISEDRRQIVTVDEHSCLRDELEKGGYELLVMGGYSHPMWMEFVFGGATQSILLTSKTPIFISH</sequence>
<protein>
    <submittedName>
        <fullName evidence="3">Universal stress protein</fullName>
    </submittedName>
</protein>
<evidence type="ECO:0000259" key="2">
    <source>
        <dbReference type="Pfam" id="PF00582"/>
    </source>
</evidence>
<dbReference type="Pfam" id="PF00582">
    <property type="entry name" value="Usp"/>
    <property type="match status" value="1"/>
</dbReference>
<evidence type="ECO:0000313" key="4">
    <source>
        <dbReference type="Proteomes" id="UP001419910"/>
    </source>
</evidence>
<name>A0ABU9Y3B9_9SPHN</name>
<dbReference type="SUPFAM" id="SSF52402">
    <property type="entry name" value="Adenine nucleotide alpha hydrolases-like"/>
    <property type="match status" value="2"/>
</dbReference>
<dbReference type="EMBL" id="JBDIME010000008">
    <property type="protein sequence ID" value="MEN2790304.1"/>
    <property type="molecule type" value="Genomic_DNA"/>
</dbReference>
<proteinExistence type="inferred from homology"/>
<organism evidence="3 4">
    <name type="scientific">Sphingomonas oligophenolica</name>
    <dbReference type="NCBI Taxonomy" id="301154"/>
    <lineage>
        <taxon>Bacteria</taxon>
        <taxon>Pseudomonadati</taxon>
        <taxon>Pseudomonadota</taxon>
        <taxon>Alphaproteobacteria</taxon>
        <taxon>Sphingomonadales</taxon>
        <taxon>Sphingomonadaceae</taxon>
        <taxon>Sphingomonas</taxon>
    </lineage>
</organism>
<keyword evidence="4" id="KW-1185">Reference proteome</keyword>
<evidence type="ECO:0000313" key="3">
    <source>
        <dbReference type="EMBL" id="MEN2790304.1"/>
    </source>
</evidence>
<evidence type="ECO:0000256" key="1">
    <source>
        <dbReference type="ARBA" id="ARBA00008791"/>
    </source>
</evidence>
<dbReference type="Gene3D" id="3.40.50.12370">
    <property type="match status" value="1"/>
</dbReference>